<evidence type="ECO:0000313" key="4">
    <source>
        <dbReference type="Proteomes" id="UP001139193"/>
    </source>
</evidence>
<sequence length="447" mass="48415">MTSTNKPALLLAGLGLLAACSGPSKQEKQEAAANTPAQTVETPAADSVHLPAPYATKSTTNRVNIQPWPAGKTPVAPAGFTVTEYAGNFESPRWMYVLPNGDVLVAEANTIPMSTAKKVVAELKLDKSRSLRDRSANRITLLRDTNKDGKPDLRTTFLTQGLSQPFGMLVIGNYFYVANTDGVLRYPYQPGATKITGDGQRILGLPKGGYNNHWTRNLLANADGSKIYVTVGSGSNVQEHGAENEVRRANILEINPDGTGEKVYASGLRNPIGLQWQPGTGKLWTVVNERDELGDELVPDYFTSVREGGFYGWPYSYFGPNEEPRRKNERPDLVKKTLVPDVPLGAHVAALGLAFYDKTAFPAKYHNGAFIGEHGSWNRTQFSGYKVVFVPFANGKPGKPEDFLTGFLAGGDSKDAYGRPVGVATLPDGSLLVADDAADRLWRVSAR</sequence>
<dbReference type="Proteomes" id="UP001139193">
    <property type="component" value="Unassembled WGS sequence"/>
</dbReference>
<accession>A0A9X1VHQ8</accession>
<dbReference type="PROSITE" id="PS51257">
    <property type="entry name" value="PROKAR_LIPOPROTEIN"/>
    <property type="match status" value="1"/>
</dbReference>
<dbReference type="PANTHER" id="PTHR19328">
    <property type="entry name" value="HEDGEHOG-INTERACTING PROTEIN"/>
    <property type="match status" value="1"/>
</dbReference>
<dbReference type="InterPro" id="IPR054539">
    <property type="entry name" value="Beta-prop_PDH"/>
</dbReference>
<reference evidence="3" key="1">
    <citation type="submission" date="2022-03" db="EMBL/GenBank/DDBJ databases">
        <title>Bacterial whole genome sequence for Hymenobacter sp. DH14.</title>
        <authorList>
            <person name="Le V."/>
        </authorList>
    </citation>
    <scope>NUCLEOTIDE SEQUENCE</scope>
    <source>
        <strain evidence="3">DH14</strain>
    </source>
</reference>
<dbReference type="AlphaFoldDB" id="A0A9X1VHQ8"/>
<feature type="region of interest" description="Disordered" evidence="1">
    <location>
        <begin position="27"/>
        <end position="48"/>
    </location>
</feature>
<protein>
    <submittedName>
        <fullName evidence="3">Sorbosone dehydrogenase family protein</fullName>
    </submittedName>
</protein>
<name>A0A9X1VHQ8_9BACT</name>
<evidence type="ECO:0000256" key="1">
    <source>
        <dbReference type="SAM" id="MobiDB-lite"/>
    </source>
</evidence>
<dbReference type="InterPro" id="IPR011042">
    <property type="entry name" value="6-blade_b-propeller_TolB-like"/>
</dbReference>
<dbReference type="Gene3D" id="2.120.10.30">
    <property type="entry name" value="TolB, C-terminal domain"/>
    <property type="match status" value="1"/>
</dbReference>
<proteinExistence type="predicted"/>
<dbReference type="Pfam" id="PF22807">
    <property type="entry name" value="TrAA12"/>
    <property type="match status" value="2"/>
</dbReference>
<dbReference type="InterPro" id="IPR011041">
    <property type="entry name" value="Quinoprot_gluc/sorb_DH_b-prop"/>
</dbReference>
<feature type="domain" description="Pyrroloquinoline quinone-dependent pyranose dehydrogenase beta-propeller" evidence="2">
    <location>
        <begin position="75"/>
        <end position="293"/>
    </location>
</feature>
<dbReference type="SUPFAM" id="SSF50952">
    <property type="entry name" value="Soluble quinoprotein glucose dehydrogenase"/>
    <property type="match status" value="1"/>
</dbReference>
<feature type="domain" description="Pyrroloquinoline quinone-dependent pyranose dehydrogenase beta-propeller" evidence="2">
    <location>
        <begin position="338"/>
        <end position="444"/>
    </location>
</feature>
<comment type="caution">
    <text evidence="3">The sequence shown here is derived from an EMBL/GenBank/DDBJ whole genome shotgun (WGS) entry which is preliminary data.</text>
</comment>
<keyword evidence="4" id="KW-1185">Reference proteome</keyword>
<dbReference type="RefSeq" id="WP_241937630.1">
    <property type="nucleotide sequence ID" value="NZ_JALBGC010000005.1"/>
</dbReference>
<organism evidence="3 4">
    <name type="scientific">Hymenobacter cyanobacteriorum</name>
    <dbReference type="NCBI Taxonomy" id="2926463"/>
    <lineage>
        <taxon>Bacteria</taxon>
        <taxon>Pseudomonadati</taxon>
        <taxon>Bacteroidota</taxon>
        <taxon>Cytophagia</taxon>
        <taxon>Cytophagales</taxon>
        <taxon>Hymenobacteraceae</taxon>
        <taxon>Hymenobacter</taxon>
    </lineage>
</organism>
<evidence type="ECO:0000259" key="2">
    <source>
        <dbReference type="Pfam" id="PF22807"/>
    </source>
</evidence>
<evidence type="ECO:0000313" key="3">
    <source>
        <dbReference type="EMBL" id="MCI1189404.1"/>
    </source>
</evidence>
<dbReference type="EMBL" id="JALBGC010000005">
    <property type="protein sequence ID" value="MCI1189404.1"/>
    <property type="molecule type" value="Genomic_DNA"/>
</dbReference>
<dbReference type="PANTHER" id="PTHR19328:SF55">
    <property type="entry name" value="BLR6566 PROTEIN"/>
    <property type="match status" value="1"/>
</dbReference>
<gene>
    <name evidence="3" type="ORF">MON38_18425</name>
</gene>